<feature type="chain" id="PRO_5042931424" description="Toxin co-regulated pilus biosynthesis protein Q C-terminal domain-containing protein" evidence="1">
    <location>
        <begin position="24"/>
        <end position="311"/>
    </location>
</feature>
<accession>A0AAN0XZB6</accession>
<evidence type="ECO:0000256" key="1">
    <source>
        <dbReference type="SAM" id="SignalP"/>
    </source>
</evidence>
<organism evidence="2 3">
    <name type="scientific">Vibrio breoganii</name>
    <dbReference type="NCBI Taxonomy" id="553239"/>
    <lineage>
        <taxon>Bacteria</taxon>
        <taxon>Pseudomonadati</taxon>
        <taxon>Pseudomonadota</taxon>
        <taxon>Gammaproteobacteria</taxon>
        <taxon>Vibrionales</taxon>
        <taxon>Vibrionaceae</taxon>
        <taxon>Vibrio</taxon>
    </lineage>
</organism>
<dbReference type="AlphaFoldDB" id="A0AAN0XZB6"/>
<feature type="signal peptide" evidence="1">
    <location>
        <begin position="1"/>
        <end position="23"/>
    </location>
</feature>
<dbReference type="KEGG" id="vbr:A6E01_19180"/>
<gene>
    <name evidence="2" type="ORF">A6E01_19180</name>
</gene>
<reference evidence="2 3" key="1">
    <citation type="submission" date="2016-06" db="EMBL/GenBank/DDBJ databases">
        <title>Adaptive Radiation by Waves of Gene Transfer Leads to Fine-Scale Resource Partitioning in Marine Microbes.</title>
        <authorList>
            <person name="Hehemann J.-H."/>
            <person name="Arevalo P."/>
            <person name="Datta M.S."/>
            <person name="Yu X."/>
            <person name="Corzett C."/>
            <person name="Henschel A."/>
            <person name="Preheim S.P."/>
            <person name="Timberlake S."/>
            <person name="Alm E.J."/>
            <person name="Polz M.F."/>
        </authorList>
    </citation>
    <scope>NUCLEOTIDE SEQUENCE [LARGE SCALE GENOMIC DNA]</scope>
    <source>
        <strain evidence="2 3">FF50</strain>
        <plasmid evidence="2 3">unnamed1</plasmid>
    </source>
</reference>
<protein>
    <recommendedName>
        <fullName evidence="4">Toxin co-regulated pilus biosynthesis protein Q C-terminal domain-containing protein</fullName>
    </recommendedName>
</protein>
<geneLocation type="plasmid" evidence="2 3">
    <name>unnamed1</name>
</geneLocation>
<dbReference type="EMBL" id="CP016179">
    <property type="protein sequence ID" value="ANO35338.1"/>
    <property type="molecule type" value="Genomic_DNA"/>
</dbReference>
<evidence type="ECO:0008006" key="4">
    <source>
        <dbReference type="Google" id="ProtNLM"/>
    </source>
</evidence>
<proteinExistence type="predicted"/>
<dbReference type="Proteomes" id="UP000092018">
    <property type="component" value="Plasmid unnamed1"/>
</dbReference>
<evidence type="ECO:0000313" key="3">
    <source>
        <dbReference type="Proteomes" id="UP000092018"/>
    </source>
</evidence>
<evidence type="ECO:0000313" key="2">
    <source>
        <dbReference type="EMBL" id="ANO35338.1"/>
    </source>
</evidence>
<name>A0AAN0XZB6_9VIBR</name>
<sequence>MNFKLTKTAVLAIACSAVLSGCASQVNEYEKVMILESSIWLDKPAHLELVELASVNPSVLEVDKDEVLPQETLVEPNVVHEEHPSEALSGEQQFKHFNAQLKEGKHASYIAESATYIMAVDETYDFAIYETETYAEALHRWLGDHGYLTVGQLLDLKQVSVLRGRADATYQITSSLPDAIDSLIDKAKGQLVVHRKGELSQGDVESLHFSVELDAESQTAIVTSSKLPVTMFHVEPGSLIENFERLGEHYGWKASEDMYLARQYQVPFGYPVVTEQGNVKRALEQMLSGFSTLRGAVVPSVREIYVLEEVR</sequence>
<dbReference type="RefSeq" id="WP_065211100.1">
    <property type="nucleotide sequence ID" value="NZ_CP016179.1"/>
</dbReference>
<keyword evidence="1" id="KW-0732">Signal</keyword>
<keyword evidence="2" id="KW-0614">Plasmid</keyword>
<dbReference type="PROSITE" id="PS51257">
    <property type="entry name" value="PROKAR_LIPOPROTEIN"/>
    <property type="match status" value="1"/>
</dbReference>